<evidence type="ECO:0000313" key="2">
    <source>
        <dbReference type="Proteomes" id="UP000053904"/>
    </source>
</evidence>
<reference evidence="2" key="1">
    <citation type="journal article" date="2015" name="MBio">
        <title>Genome-Resolved Metagenomic Analysis Reveals Roles for Candidate Phyla and Other Microbial Community Members in Biogeochemical Transformations in Oil Reservoirs.</title>
        <authorList>
            <person name="Hu P."/>
            <person name="Tom L."/>
            <person name="Singh A."/>
            <person name="Thomas B.C."/>
            <person name="Baker B.J."/>
            <person name="Piceno Y.M."/>
            <person name="Andersen G.L."/>
            <person name="Banfield J.F."/>
        </authorList>
    </citation>
    <scope>NUCLEOTIDE SEQUENCE [LARGE SCALE GENOMIC DNA]</scope>
</reference>
<evidence type="ECO:0000313" key="1">
    <source>
        <dbReference type="EMBL" id="KUK77283.1"/>
    </source>
</evidence>
<gene>
    <name evidence="1" type="ORF">XD93_0426</name>
</gene>
<protein>
    <submittedName>
        <fullName evidence="1">Uncharacterized protein</fullName>
    </submittedName>
</protein>
<dbReference type="Proteomes" id="UP000053904">
    <property type="component" value="Unassembled WGS sequence"/>
</dbReference>
<proteinExistence type="predicted"/>
<dbReference type="EMBL" id="LGGO01000047">
    <property type="protein sequence ID" value="KUK77283.1"/>
    <property type="molecule type" value="Genomic_DNA"/>
</dbReference>
<name>A0A101HI58_9BACT</name>
<comment type="caution">
    <text evidence="1">The sequence shown here is derived from an EMBL/GenBank/DDBJ whole genome shotgun (WGS) entry which is preliminary data.</text>
</comment>
<accession>A0A101HI58</accession>
<sequence length="38" mass="4618">MNIQESWWSTSLSEKLKERRFQKIISTMEIDLEEKSIC</sequence>
<dbReference type="AlphaFoldDB" id="A0A101HI58"/>
<organism evidence="1 2">
    <name type="scientific">candidate division WS6 bacterium 34_10</name>
    <dbReference type="NCBI Taxonomy" id="1641389"/>
    <lineage>
        <taxon>Bacteria</taxon>
        <taxon>Candidatus Dojkabacteria</taxon>
    </lineage>
</organism>